<comment type="similarity">
    <text evidence="8 9">Belongs to the helicase family. DinG subfamily. Type 2 sub-subfamily.</text>
</comment>
<dbReference type="GO" id="GO:0003678">
    <property type="term" value="F:DNA helicase activity"/>
    <property type="evidence" value="ECO:0007669"/>
    <property type="project" value="UniProtKB-EC"/>
</dbReference>
<dbReference type="Pfam" id="PF00270">
    <property type="entry name" value="DEAD"/>
    <property type="match status" value="1"/>
</dbReference>
<dbReference type="Gene3D" id="3.40.50.300">
    <property type="entry name" value="P-loop containing nucleotide triphosphate hydrolases"/>
    <property type="match status" value="2"/>
</dbReference>
<dbReference type="InterPro" id="IPR014013">
    <property type="entry name" value="Helic_SF1/SF2_ATP-bd_DinG/Rad3"/>
</dbReference>
<keyword evidence="12" id="KW-0347">Helicase</keyword>
<dbReference type="Proteomes" id="UP001619911">
    <property type="component" value="Unassembled WGS sequence"/>
</dbReference>
<dbReference type="Gene3D" id="3.30.420.10">
    <property type="entry name" value="Ribonuclease H-like superfamily/Ribonuclease H"/>
    <property type="match status" value="1"/>
</dbReference>
<evidence type="ECO:0000256" key="6">
    <source>
        <dbReference type="ARBA" id="ARBA00022840"/>
    </source>
</evidence>
<evidence type="ECO:0000256" key="1">
    <source>
        <dbReference type="ARBA" id="ARBA00001966"/>
    </source>
</evidence>
<dbReference type="RefSeq" id="WP_404313689.1">
    <property type="nucleotide sequence ID" value="NZ_JAUIYO010000001.1"/>
</dbReference>
<keyword evidence="3 8" id="KW-0547">Nucleotide-binding</keyword>
<keyword evidence="4 8" id="KW-0378">Hydrolase</keyword>
<evidence type="ECO:0000256" key="7">
    <source>
        <dbReference type="ARBA" id="ARBA00048954"/>
    </source>
</evidence>
<dbReference type="SUPFAM" id="SSF52540">
    <property type="entry name" value="P-loop containing nucleoside triphosphate hydrolases"/>
    <property type="match status" value="1"/>
</dbReference>
<dbReference type="InterPro" id="IPR012337">
    <property type="entry name" value="RNaseH-like_sf"/>
</dbReference>
<dbReference type="InterPro" id="IPR011545">
    <property type="entry name" value="DEAD/DEAH_box_helicase_dom"/>
</dbReference>
<evidence type="ECO:0000256" key="5">
    <source>
        <dbReference type="ARBA" id="ARBA00022839"/>
    </source>
</evidence>
<evidence type="ECO:0000313" key="12">
    <source>
        <dbReference type="EMBL" id="MFK2824186.1"/>
    </source>
</evidence>
<comment type="caution">
    <text evidence="12">The sequence shown here is derived from an EMBL/GenBank/DDBJ whole genome shotgun (WGS) entry which is preliminary data.</text>
</comment>
<dbReference type="GO" id="GO:0016787">
    <property type="term" value="F:hydrolase activity"/>
    <property type="evidence" value="ECO:0007669"/>
    <property type="project" value="UniProtKB-KW"/>
</dbReference>
<feature type="domain" description="Helicase ATP-binding" evidence="10">
    <location>
        <begin position="248"/>
        <end position="510"/>
    </location>
</feature>
<dbReference type="NCBIfam" id="NF005981">
    <property type="entry name" value="PRK08074.1"/>
    <property type="match status" value="1"/>
</dbReference>
<keyword evidence="5 8" id="KW-0269">Exonuclease</keyword>
<comment type="function">
    <text evidence="8 9">3'-5' exonuclease.</text>
</comment>
<evidence type="ECO:0000256" key="9">
    <source>
        <dbReference type="RuleBase" id="RU364106"/>
    </source>
</evidence>
<name>A0ABW8I419_9BACI</name>
<dbReference type="SMART" id="SM00491">
    <property type="entry name" value="HELICc2"/>
    <property type="match status" value="1"/>
</dbReference>
<organism evidence="12 13">
    <name type="scientific">Bacillus lumedeiriae</name>
    <dbReference type="NCBI Taxonomy" id="3058829"/>
    <lineage>
        <taxon>Bacteria</taxon>
        <taxon>Bacillati</taxon>
        <taxon>Bacillota</taxon>
        <taxon>Bacilli</taxon>
        <taxon>Bacillales</taxon>
        <taxon>Bacillaceae</taxon>
        <taxon>Bacillus</taxon>
    </lineage>
</organism>
<comment type="catalytic activity">
    <reaction evidence="7">
        <text>ATP + H2O = ADP + phosphate + H(+)</text>
        <dbReference type="Rhea" id="RHEA:13065"/>
        <dbReference type="ChEBI" id="CHEBI:15377"/>
        <dbReference type="ChEBI" id="CHEBI:15378"/>
        <dbReference type="ChEBI" id="CHEBI:30616"/>
        <dbReference type="ChEBI" id="CHEBI:43474"/>
        <dbReference type="ChEBI" id="CHEBI:456216"/>
        <dbReference type="EC" id="5.6.2.3"/>
    </reaction>
</comment>
<dbReference type="Pfam" id="PF00929">
    <property type="entry name" value="RNase_T"/>
    <property type="match status" value="1"/>
</dbReference>
<accession>A0ABW8I419</accession>
<evidence type="ECO:0000313" key="13">
    <source>
        <dbReference type="Proteomes" id="UP001619911"/>
    </source>
</evidence>
<dbReference type="CDD" id="cd06127">
    <property type="entry name" value="DEDDh"/>
    <property type="match status" value="1"/>
</dbReference>
<dbReference type="EC" id="3.1.-.-" evidence="8 9"/>
<dbReference type="InterPro" id="IPR036397">
    <property type="entry name" value="RNaseH_sf"/>
</dbReference>
<dbReference type="HAMAP" id="MF_02206">
    <property type="entry name" value="DinG_exonucl"/>
    <property type="match status" value="1"/>
</dbReference>
<dbReference type="InterPro" id="IPR045028">
    <property type="entry name" value="DinG/Rad3-like"/>
</dbReference>
<dbReference type="PROSITE" id="PS51193">
    <property type="entry name" value="HELICASE_ATP_BIND_2"/>
    <property type="match status" value="1"/>
</dbReference>
<comment type="cofactor">
    <cofactor evidence="1">
        <name>[4Fe-4S] cluster</name>
        <dbReference type="ChEBI" id="CHEBI:49883"/>
    </cofactor>
</comment>
<feature type="short sequence motif" description="DEAH box" evidence="8">
    <location>
        <begin position="462"/>
        <end position="465"/>
    </location>
</feature>
<feature type="binding site" evidence="8">
    <location>
        <begin position="283"/>
        <end position="290"/>
    </location>
    <ligand>
        <name>ATP</name>
        <dbReference type="ChEBI" id="CHEBI:30616"/>
    </ligand>
</feature>
<evidence type="ECO:0000256" key="8">
    <source>
        <dbReference type="HAMAP-Rule" id="MF_02206"/>
    </source>
</evidence>
<dbReference type="InterPro" id="IPR014001">
    <property type="entry name" value="Helicase_ATP-bd"/>
</dbReference>
<dbReference type="InterPro" id="IPR027417">
    <property type="entry name" value="P-loop_NTPase"/>
</dbReference>
<sequence>MTYPKFVVTDLETTGHASKGNDRIIQASFVVIENKQITGQYTSFFNPQMPIPMFIEELTGISDEMVKDAPLFHEAAKDILPLLDDAVFVAHNVAFDLQFLQAELERAGYSSFSGATIDTVELARIVWPMSDSYKLGELTGNLGLIHDRPHQADSDAYVTAEMLLMMIEKLESLPMVTLEKLEQLARRLKSDIYLLMKAIIETKQRNIEQLPEQIEVYRGLALRKKKIERRFVEKASLAYPETKEEKAALLSAVPQFELRNSQMDMMNLVYESLQISKHLAVEAGTGTGKSLGYLLPAVYRSKQEKEPVIVSTYTVILQQQLLQKEIRQLQKVLPFQIMAAVLKGRSHYIDLYKFTQSLKETSDNYDFVLAKMQILTWLLETEIGDVDEINLSSGGELFWNEIKQDGDYMNKGRKAWLDKDFYLHAKKQAKEADIVITNHSLLVADLAAKKSVFPPYTHVIIDEAHHFERAARDRLGVSIDQTGCKQLFGKVGTYEQKELFYQIEQLFVKYCLSEQEDERISINRKLQELQFESDEWFKVLQMYFDHHTKKRAGSSWHRRQLRLTSESRQLTYWDHVEYGAERIDLLIGELVVWMKQRLKKITEFREQMTASEQMKMDDFQEMIEEWQDFQLALEKIIFRPEEDEVIWMEGDSRSLSNTFVLKSHPMEVAKMIQEAILEKKHVIFTSATLTVNGSFQFFAAESGLSSFDHNEVILSSPFDFQKNCRMIIPNDVPNVKSVYHEEYIEALANHLTAVAEAAKGRMLVLFTSFDMMKRTHDLMKDSGLIDDYILLAQGITNGSRARLTRNFQRFDKAILFGTNSFWEGIDIPGKDLSCLVIVRLPFSPPDEPFTQAKNEQLTQIGKNAFSAYSLPQAVLRFKQGFGRLIRSSTDRGIIIVFDRRIQTNTYGKTFLRSIPDIPVKEASLSETVEMIEDWL</sequence>
<dbReference type="InterPro" id="IPR013520">
    <property type="entry name" value="Ribonucl_H"/>
</dbReference>
<dbReference type="InterPro" id="IPR006310">
    <property type="entry name" value="DinG"/>
</dbReference>
<evidence type="ECO:0000256" key="3">
    <source>
        <dbReference type="ARBA" id="ARBA00022741"/>
    </source>
</evidence>
<feature type="domain" description="Helicase C-terminal" evidence="11">
    <location>
        <begin position="746"/>
        <end position="925"/>
    </location>
</feature>
<evidence type="ECO:0000256" key="4">
    <source>
        <dbReference type="ARBA" id="ARBA00022801"/>
    </source>
</evidence>
<keyword evidence="13" id="KW-1185">Reference proteome</keyword>
<dbReference type="SMART" id="SM00479">
    <property type="entry name" value="EXOIII"/>
    <property type="match status" value="1"/>
</dbReference>
<dbReference type="InterPro" id="IPR006555">
    <property type="entry name" value="ATP-dep_Helicase_C"/>
</dbReference>
<gene>
    <name evidence="8 9 12" type="primary">dinG</name>
    <name evidence="12" type="ORF">QYG89_00575</name>
</gene>
<evidence type="ECO:0000259" key="11">
    <source>
        <dbReference type="PROSITE" id="PS51194"/>
    </source>
</evidence>
<dbReference type="EMBL" id="JAUIYO010000001">
    <property type="protein sequence ID" value="MFK2824186.1"/>
    <property type="molecule type" value="Genomic_DNA"/>
</dbReference>
<dbReference type="InterPro" id="IPR001650">
    <property type="entry name" value="Helicase_C-like"/>
</dbReference>
<dbReference type="SMART" id="SM00487">
    <property type="entry name" value="DEXDc"/>
    <property type="match status" value="1"/>
</dbReference>
<dbReference type="InterPro" id="IPR006054">
    <property type="entry name" value="DnaQ"/>
</dbReference>
<dbReference type="PANTHER" id="PTHR11472:SF34">
    <property type="entry name" value="REGULATOR OF TELOMERE ELONGATION HELICASE 1"/>
    <property type="match status" value="1"/>
</dbReference>
<keyword evidence="2 8" id="KW-0540">Nuclease</keyword>
<reference evidence="12 13" key="1">
    <citation type="submission" date="2023-07" db="EMBL/GenBank/DDBJ databases">
        <title>Bacillus lucianemedeirus sp. nov, a new species isolated from an immunobiological production facility.</title>
        <authorList>
            <person name="Costa L.V."/>
            <person name="Miranda R.V.S.L."/>
            <person name="Brandao M.L.L."/>
            <person name="Reis C.M.F."/>
            <person name="Frazao A.M."/>
            <person name="Cruz F.V."/>
            <person name="Baio P.V.P."/>
            <person name="Veras J.F.C."/>
            <person name="Ramos J.N."/>
            <person name="Vieira V."/>
        </authorList>
    </citation>
    <scope>NUCLEOTIDE SEQUENCE [LARGE SCALE GENOMIC DNA]</scope>
    <source>
        <strain evidence="12 13">B190/17</strain>
    </source>
</reference>
<keyword evidence="6 8" id="KW-0067">ATP-binding</keyword>
<dbReference type="PANTHER" id="PTHR11472">
    <property type="entry name" value="DNA REPAIR DEAD HELICASE RAD3/XP-D SUBFAMILY MEMBER"/>
    <property type="match status" value="1"/>
</dbReference>
<protein>
    <recommendedName>
        <fullName evidence="8 9">3'-5' exonuclease DinG</fullName>
        <ecNumber evidence="8 9">3.1.-.-</ecNumber>
    </recommendedName>
</protein>
<evidence type="ECO:0000259" key="10">
    <source>
        <dbReference type="PROSITE" id="PS51193"/>
    </source>
</evidence>
<evidence type="ECO:0000256" key="2">
    <source>
        <dbReference type="ARBA" id="ARBA00022722"/>
    </source>
</evidence>
<dbReference type="NCBIfam" id="TIGR01407">
    <property type="entry name" value="dinG_rel"/>
    <property type="match status" value="1"/>
</dbReference>
<dbReference type="NCBIfam" id="TIGR00573">
    <property type="entry name" value="dnaq"/>
    <property type="match status" value="1"/>
</dbReference>
<dbReference type="PROSITE" id="PS51194">
    <property type="entry name" value="HELICASE_CTER"/>
    <property type="match status" value="1"/>
</dbReference>
<dbReference type="Pfam" id="PF13307">
    <property type="entry name" value="Helicase_C_2"/>
    <property type="match status" value="1"/>
</dbReference>
<proteinExistence type="inferred from homology"/>
<dbReference type="SUPFAM" id="SSF53098">
    <property type="entry name" value="Ribonuclease H-like"/>
    <property type="match status" value="1"/>
</dbReference>